<name>A0A270BMS9_9PROT</name>
<proteinExistence type="inferred from homology"/>
<accession>A0A270BMS9</accession>
<dbReference type="Gene3D" id="3.40.190.10">
    <property type="entry name" value="Periplasmic binding protein-like II"/>
    <property type="match status" value="1"/>
</dbReference>
<comment type="caution">
    <text evidence="6">The sequence shown here is derived from an EMBL/GenBank/DDBJ whole genome shotgun (WGS) entry which is preliminary data.</text>
</comment>
<gene>
    <name evidence="6" type="ORF">B9K05_07735</name>
</gene>
<comment type="subcellular location">
    <subcellularLocation>
        <location evidence="1">Periplasm</location>
    </subcellularLocation>
</comment>
<dbReference type="OrthoDB" id="9803988at2"/>
<dbReference type="InterPro" id="IPR030678">
    <property type="entry name" value="Peptide/Ni-bd"/>
</dbReference>
<reference evidence="6 7" key="1">
    <citation type="submission" date="2017-04" db="EMBL/GenBank/DDBJ databases">
        <title>Kefir bacterial isolates.</title>
        <authorList>
            <person name="Kim Y."/>
            <person name="Blasche S."/>
            <person name="Patil K.R."/>
        </authorList>
    </citation>
    <scope>NUCLEOTIDE SEQUENCE [LARGE SCALE GENOMIC DNA]</scope>
    <source>
        <strain evidence="6 7">KR-2</strain>
    </source>
</reference>
<evidence type="ECO:0000256" key="3">
    <source>
        <dbReference type="ARBA" id="ARBA00022448"/>
    </source>
</evidence>
<dbReference type="SUPFAM" id="SSF53850">
    <property type="entry name" value="Periplasmic binding protein-like II"/>
    <property type="match status" value="1"/>
</dbReference>
<evidence type="ECO:0000256" key="2">
    <source>
        <dbReference type="ARBA" id="ARBA00005695"/>
    </source>
</evidence>
<organism evidence="6 7">
    <name type="scientific">Acetobacter syzygii</name>
    <dbReference type="NCBI Taxonomy" id="146476"/>
    <lineage>
        <taxon>Bacteria</taxon>
        <taxon>Pseudomonadati</taxon>
        <taxon>Pseudomonadota</taxon>
        <taxon>Alphaproteobacteria</taxon>
        <taxon>Acetobacterales</taxon>
        <taxon>Acetobacteraceae</taxon>
        <taxon>Acetobacter</taxon>
    </lineage>
</organism>
<dbReference type="RefSeq" id="WP_095351373.1">
    <property type="nucleotide sequence ID" value="NZ_NDFO01000006.1"/>
</dbReference>
<dbReference type="GO" id="GO:0015833">
    <property type="term" value="P:peptide transport"/>
    <property type="evidence" value="ECO:0007669"/>
    <property type="project" value="TreeGrafter"/>
</dbReference>
<keyword evidence="7" id="KW-1185">Reference proteome</keyword>
<dbReference type="PANTHER" id="PTHR30290">
    <property type="entry name" value="PERIPLASMIC BINDING COMPONENT OF ABC TRANSPORTER"/>
    <property type="match status" value="1"/>
</dbReference>
<protein>
    <recommendedName>
        <fullName evidence="5">Solute-binding protein family 5 domain-containing protein</fullName>
    </recommendedName>
</protein>
<dbReference type="InterPro" id="IPR039424">
    <property type="entry name" value="SBP_5"/>
</dbReference>
<dbReference type="InterPro" id="IPR000914">
    <property type="entry name" value="SBP_5_dom"/>
</dbReference>
<dbReference type="Proteomes" id="UP000216033">
    <property type="component" value="Unassembled WGS sequence"/>
</dbReference>
<dbReference type="GO" id="GO:1904680">
    <property type="term" value="F:peptide transmembrane transporter activity"/>
    <property type="evidence" value="ECO:0007669"/>
    <property type="project" value="TreeGrafter"/>
</dbReference>
<sequence>MLAPKRRSVILSGLSSGFAALLPKAATAKPRNASRTLVIAIGSDPMGIDPAINRAEPVGNEIIINIFDTLVVPMADNTPDVEGRLAKKWDISPDGLHYRFTLVEGVHFHDGTVVDAQAVQFSIDRTRRLNPFAHASFSKIIRIEVVDPITVDFHLSSPVPFFLSLLGQPQAAIVSPQAVLSRGEDFSQFPVGSGAFRFVDYTPEVGLTLSCNTAYFRGRPALDTLVFRIITDASTRHMELERGEIDLCQQNAQLSALSMADVQSFSHNSDIKIVEKTSQILRQLEFNNMRTDGPLSDIRIRKAITHAIDYDGLANHILAGTVERAYGPLPTANWAFSPTIQALSPDYDPAQARALLNDAQWATHKQNLSIITFEGSFWASVATFIQANLAVVGIDVSIEQMEFPSLRARHVAGQFDLALDGREPWYNDPDAHITIGYLSSLAKTAMTFRMPPNPKLDALIHAAQSEVRTEVRKKLYATLQELIVEQVPAAYLFTSKIIIFQRKEVEGLFVRSTPPLNEYWGVSKKEASQ</sequence>
<evidence type="ECO:0000256" key="4">
    <source>
        <dbReference type="ARBA" id="ARBA00022729"/>
    </source>
</evidence>
<evidence type="ECO:0000313" key="6">
    <source>
        <dbReference type="EMBL" id="PAL25991.1"/>
    </source>
</evidence>
<dbReference type="PIRSF" id="PIRSF002741">
    <property type="entry name" value="MppA"/>
    <property type="match status" value="1"/>
</dbReference>
<dbReference type="Gene3D" id="3.90.76.10">
    <property type="entry name" value="Dipeptide-binding Protein, Domain 1"/>
    <property type="match status" value="1"/>
</dbReference>
<feature type="domain" description="Solute-binding protein family 5" evidence="5">
    <location>
        <begin position="81"/>
        <end position="433"/>
    </location>
</feature>
<keyword evidence="3" id="KW-0813">Transport</keyword>
<evidence type="ECO:0000259" key="5">
    <source>
        <dbReference type="Pfam" id="PF00496"/>
    </source>
</evidence>
<comment type="similarity">
    <text evidence="2">Belongs to the bacterial solute-binding protein 5 family.</text>
</comment>
<dbReference type="GO" id="GO:0030288">
    <property type="term" value="C:outer membrane-bounded periplasmic space"/>
    <property type="evidence" value="ECO:0007669"/>
    <property type="project" value="UniProtKB-ARBA"/>
</dbReference>
<evidence type="ECO:0000313" key="7">
    <source>
        <dbReference type="Proteomes" id="UP000216033"/>
    </source>
</evidence>
<dbReference type="CDD" id="cd00995">
    <property type="entry name" value="PBP2_NikA_DppA_OppA_like"/>
    <property type="match status" value="1"/>
</dbReference>
<evidence type="ECO:0000256" key="1">
    <source>
        <dbReference type="ARBA" id="ARBA00004418"/>
    </source>
</evidence>
<dbReference type="Gene3D" id="3.10.105.10">
    <property type="entry name" value="Dipeptide-binding Protein, Domain 3"/>
    <property type="match status" value="1"/>
</dbReference>
<dbReference type="AlphaFoldDB" id="A0A270BMS9"/>
<dbReference type="PANTHER" id="PTHR30290:SF9">
    <property type="entry name" value="OLIGOPEPTIDE-BINDING PROTEIN APPA"/>
    <property type="match status" value="1"/>
</dbReference>
<dbReference type="GO" id="GO:0043190">
    <property type="term" value="C:ATP-binding cassette (ABC) transporter complex"/>
    <property type="evidence" value="ECO:0007669"/>
    <property type="project" value="InterPro"/>
</dbReference>
<dbReference type="EMBL" id="NDFP01000006">
    <property type="protein sequence ID" value="PAL25991.1"/>
    <property type="molecule type" value="Genomic_DNA"/>
</dbReference>
<keyword evidence="4" id="KW-0732">Signal</keyword>
<dbReference type="Pfam" id="PF00496">
    <property type="entry name" value="SBP_bac_5"/>
    <property type="match status" value="1"/>
</dbReference>